<keyword evidence="3 11" id="KW-0728">SH3 domain</keyword>
<keyword evidence="9" id="KW-0862">Zinc</keyword>
<keyword evidence="10" id="KW-0472">Membrane</keyword>
<evidence type="ECO:0000256" key="6">
    <source>
        <dbReference type="ARBA" id="ARBA00022723"/>
    </source>
</evidence>
<feature type="region of interest" description="Disordered" evidence="12">
    <location>
        <begin position="1"/>
        <end position="22"/>
    </location>
</feature>
<dbReference type="PROSITE" id="PS50081">
    <property type="entry name" value="ZF_DAG_PE_2"/>
    <property type="match status" value="1"/>
</dbReference>
<dbReference type="CDD" id="cd11833">
    <property type="entry name" value="SH3_Stac_1"/>
    <property type="match status" value="1"/>
</dbReference>
<comment type="subcellular location">
    <subcellularLocation>
        <location evidence="1">Cell membrane</location>
        <location evidence="1">Sarcolemma</location>
        <topology evidence="1">Peripheral membrane protein</topology>
        <orientation evidence="1">Cytoplasmic side</orientation>
    </subcellularLocation>
    <subcellularLocation>
        <location evidence="2">Cytoplasm</location>
    </subcellularLocation>
</comment>
<proteinExistence type="predicted"/>
<feature type="domain" description="Phorbol-ester/DAG-type" evidence="14">
    <location>
        <begin position="89"/>
        <end position="164"/>
    </location>
</feature>
<reference evidence="15 16" key="1">
    <citation type="submission" date="2021-04" db="EMBL/GenBank/DDBJ databases">
        <authorList>
            <person name="Bliznina A."/>
        </authorList>
    </citation>
    <scope>NUCLEOTIDE SEQUENCE [LARGE SCALE GENOMIC DNA]</scope>
</reference>
<evidence type="ECO:0000313" key="15">
    <source>
        <dbReference type="EMBL" id="CAG5096058.1"/>
    </source>
</evidence>
<evidence type="ECO:0000256" key="8">
    <source>
        <dbReference type="ARBA" id="ARBA00022771"/>
    </source>
</evidence>
<feature type="compositionally biased region" description="Basic and acidic residues" evidence="12">
    <location>
        <begin position="7"/>
        <end position="18"/>
    </location>
</feature>
<keyword evidence="8" id="KW-0863">Zinc-finger</keyword>
<evidence type="ECO:0000256" key="4">
    <source>
        <dbReference type="ARBA" id="ARBA00022475"/>
    </source>
</evidence>
<keyword evidence="7" id="KW-0677">Repeat</keyword>
<evidence type="ECO:0000256" key="3">
    <source>
        <dbReference type="ARBA" id="ARBA00022443"/>
    </source>
</evidence>
<keyword evidence="4" id="KW-1003">Cell membrane</keyword>
<keyword evidence="5" id="KW-0963">Cytoplasm</keyword>
<dbReference type="Pfam" id="PF00018">
    <property type="entry name" value="SH3_1"/>
    <property type="match status" value="1"/>
</dbReference>
<organism evidence="15 16">
    <name type="scientific">Oikopleura dioica</name>
    <name type="common">Tunicate</name>
    <dbReference type="NCBI Taxonomy" id="34765"/>
    <lineage>
        <taxon>Eukaryota</taxon>
        <taxon>Metazoa</taxon>
        <taxon>Chordata</taxon>
        <taxon>Tunicata</taxon>
        <taxon>Appendicularia</taxon>
        <taxon>Copelata</taxon>
        <taxon>Oikopleuridae</taxon>
        <taxon>Oikopleura</taxon>
    </lineage>
</organism>
<protein>
    <submittedName>
        <fullName evidence="15">Oidioi.mRNA.OKI2018_I69.XSR.g14459.t1.cds</fullName>
    </submittedName>
</protein>
<dbReference type="InterPro" id="IPR001452">
    <property type="entry name" value="SH3_domain"/>
</dbReference>
<evidence type="ECO:0000256" key="9">
    <source>
        <dbReference type="ARBA" id="ARBA00022833"/>
    </source>
</evidence>
<dbReference type="PANTHER" id="PTHR15135:SF7">
    <property type="entry name" value="STAC-LIKE, ISOFORM J"/>
    <property type="match status" value="1"/>
</dbReference>
<dbReference type="InterPro" id="IPR036028">
    <property type="entry name" value="SH3-like_dom_sf"/>
</dbReference>
<dbReference type="InterPro" id="IPR046349">
    <property type="entry name" value="C1-like_sf"/>
</dbReference>
<keyword evidence="16" id="KW-1185">Reference proteome</keyword>
<evidence type="ECO:0000256" key="2">
    <source>
        <dbReference type="ARBA" id="ARBA00004496"/>
    </source>
</evidence>
<evidence type="ECO:0000256" key="11">
    <source>
        <dbReference type="PROSITE-ProRule" id="PRU00192"/>
    </source>
</evidence>
<feature type="domain" description="SH3" evidence="13">
    <location>
        <begin position="296"/>
        <end position="357"/>
    </location>
</feature>
<dbReference type="CDD" id="cd00029">
    <property type="entry name" value="C1"/>
    <property type="match status" value="1"/>
</dbReference>
<evidence type="ECO:0000256" key="10">
    <source>
        <dbReference type="ARBA" id="ARBA00023136"/>
    </source>
</evidence>
<evidence type="ECO:0000313" key="16">
    <source>
        <dbReference type="Proteomes" id="UP001158576"/>
    </source>
</evidence>
<keyword evidence="6" id="KW-0479">Metal-binding</keyword>
<dbReference type="InterPro" id="IPR039688">
    <property type="entry name" value="STAC1/2/3"/>
</dbReference>
<dbReference type="PANTHER" id="PTHR15135">
    <property type="entry name" value="STAC"/>
    <property type="match status" value="1"/>
</dbReference>
<evidence type="ECO:0000256" key="7">
    <source>
        <dbReference type="ARBA" id="ARBA00022737"/>
    </source>
</evidence>
<evidence type="ECO:0000256" key="12">
    <source>
        <dbReference type="SAM" id="MobiDB-lite"/>
    </source>
</evidence>
<dbReference type="SUPFAM" id="SSF50044">
    <property type="entry name" value="SH3-domain"/>
    <property type="match status" value="1"/>
</dbReference>
<dbReference type="SUPFAM" id="SSF57889">
    <property type="entry name" value="Cysteine-rich domain"/>
    <property type="match status" value="1"/>
</dbReference>
<gene>
    <name evidence="15" type="ORF">OKIOD_LOCUS6017</name>
</gene>
<evidence type="ECO:0000259" key="13">
    <source>
        <dbReference type="PROSITE" id="PS50002"/>
    </source>
</evidence>
<dbReference type="PROSITE" id="PS50002">
    <property type="entry name" value="SH3"/>
    <property type="match status" value="1"/>
</dbReference>
<dbReference type="Gene3D" id="3.30.60.20">
    <property type="match status" value="1"/>
</dbReference>
<dbReference type="Gene3D" id="2.30.30.40">
    <property type="entry name" value="SH3 Domains"/>
    <property type="match status" value="1"/>
</dbReference>
<dbReference type="InterPro" id="IPR002219">
    <property type="entry name" value="PKC_DAG/PE"/>
</dbReference>
<dbReference type="Proteomes" id="UP001158576">
    <property type="component" value="Chromosome XSR"/>
</dbReference>
<evidence type="ECO:0000256" key="1">
    <source>
        <dbReference type="ARBA" id="ARBA00004278"/>
    </source>
</evidence>
<dbReference type="PRINTS" id="PR00452">
    <property type="entry name" value="SH3DOMAIN"/>
</dbReference>
<evidence type="ECO:0000256" key="5">
    <source>
        <dbReference type="ARBA" id="ARBA00022490"/>
    </source>
</evidence>
<accession>A0ABN7S9X4</accession>
<evidence type="ECO:0000259" key="14">
    <source>
        <dbReference type="PROSITE" id="PS50081"/>
    </source>
</evidence>
<name>A0ABN7S9X4_OIKDI</name>
<dbReference type="Pfam" id="PF00130">
    <property type="entry name" value="C1_1"/>
    <property type="match status" value="1"/>
</dbReference>
<dbReference type="SMART" id="SM00326">
    <property type="entry name" value="SH3"/>
    <property type="match status" value="1"/>
</dbReference>
<dbReference type="InterPro" id="IPR035508">
    <property type="entry name" value="STAC1_SH3"/>
</dbReference>
<dbReference type="EMBL" id="OU015569">
    <property type="protein sequence ID" value="CAG5096058.1"/>
    <property type="molecule type" value="Genomic_DNA"/>
</dbReference>
<sequence length="418" mass="47091">MSSPRQQRRESNGRRHSIDSATSFKRRSVVDFAADAGDTLRRKILKGKNLRQGKNNALEAVDEDMASQFETDSMYDDDDFDNIPGRVIEHKWRPCRFKNATFCMVCGKLTSSLGECPEEIPADSFILKKGPGVSRTGLRCQVCLMNIHSDCLERSKESSIAHTCTGRPDPRSGQSHFIREGIGNFNFSRHLSICEPKSAHRDSIVSQMDNMALENIDDSYKVLKQGKALRLVNTGEDIRAGKSAKNSIADPVFWKSLFSSKRGSIAPDPLDAIRRPKKGLFGGLMGSRNYKVPKNHDKEPYCALYDFKPRDKMDISLRPGDKIYVCDSKDDNWWFGKKEPSGAVGFFPAKFVMKVEETEKPFIVTKHCYGNSKRKELKAKENTIVVVNFASPINREDSLFVRSLDGEGFVPKNSIRSL</sequence>